<dbReference type="PANTHER" id="PTHR24322">
    <property type="entry name" value="PKSB"/>
    <property type="match status" value="1"/>
</dbReference>
<dbReference type="EMBL" id="BPLR01000860">
    <property type="protein sequence ID" value="GIY97948.1"/>
    <property type="molecule type" value="Genomic_DNA"/>
</dbReference>
<evidence type="ECO:0000313" key="4">
    <source>
        <dbReference type="EMBL" id="GIY97948.1"/>
    </source>
</evidence>
<evidence type="ECO:0000256" key="3">
    <source>
        <dbReference type="RuleBase" id="RU000363"/>
    </source>
</evidence>
<comment type="caution">
    <text evidence="4">The sequence shown here is derived from an EMBL/GenBank/DDBJ whole genome shotgun (WGS) entry which is preliminary data.</text>
</comment>
<dbReference type="Pfam" id="PF00106">
    <property type="entry name" value="adh_short"/>
    <property type="match status" value="2"/>
</dbReference>
<reference evidence="4 5" key="1">
    <citation type="submission" date="2021-06" db="EMBL/GenBank/DDBJ databases">
        <title>Caerostris extrusa draft genome.</title>
        <authorList>
            <person name="Kono N."/>
            <person name="Arakawa K."/>
        </authorList>
    </citation>
    <scope>NUCLEOTIDE SEQUENCE [LARGE SCALE GENOMIC DNA]</scope>
</reference>
<evidence type="ECO:0000313" key="5">
    <source>
        <dbReference type="Proteomes" id="UP001054945"/>
    </source>
</evidence>
<evidence type="ECO:0000256" key="2">
    <source>
        <dbReference type="ARBA" id="ARBA00023002"/>
    </source>
</evidence>
<dbReference type="SUPFAM" id="SSF51735">
    <property type="entry name" value="NAD(P)-binding Rossmann-fold domains"/>
    <property type="match status" value="1"/>
</dbReference>
<dbReference type="Gene3D" id="3.40.50.720">
    <property type="entry name" value="NAD(P)-binding Rossmann-like Domain"/>
    <property type="match status" value="1"/>
</dbReference>
<dbReference type="InterPro" id="IPR002347">
    <property type="entry name" value="SDR_fam"/>
</dbReference>
<dbReference type="CDD" id="cd05339">
    <property type="entry name" value="17beta-HSDXI-like_SDR_c"/>
    <property type="match status" value="1"/>
</dbReference>
<evidence type="ECO:0000256" key="1">
    <source>
        <dbReference type="ARBA" id="ARBA00006484"/>
    </source>
</evidence>
<evidence type="ECO:0008006" key="6">
    <source>
        <dbReference type="Google" id="ProtNLM"/>
    </source>
</evidence>
<dbReference type="GO" id="GO:0016616">
    <property type="term" value="F:oxidoreductase activity, acting on the CH-OH group of donors, NAD or NADP as acceptor"/>
    <property type="evidence" value="ECO:0007669"/>
    <property type="project" value="TreeGrafter"/>
</dbReference>
<accession>A0AAV4XTL9</accession>
<gene>
    <name evidence="4" type="primary">Sdr16c6</name>
    <name evidence="4" type="ORF">CEXT_501861</name>
</gene>
<name>A0AAV4XTL9_CAEEX</name>
<protein>
    <recommendedName>
        <fullName evidence="6">Epidermal retinol dehydrogenase 2</fullName>
    </recommendedName>
</protein>
<dbReference type="AlphaFoldDB" id="A0AAV4XTL9"/>
<dbReference type="GO" id="GO:0005811">
    <property type="term" value="C:lipid droplet"/>
    <property type="evidence" value="ECO:0007669"/>
    <property type="project" value="TreeGrafter"/>
</dbReference>
<keyword evidence="2" id="KW-0560">Oxidoreductase</keyword>
<dbReference type="PRINTS" id="PR00081">
    <property type="entry name" value="GDHRDH"/>
</dbReference>
<dbReference type="PRINTS" id="PR00080">
    <property type="entry name" value="SDRFAMILY"/>
</dbReference>
<keyword evidence="5" id="KW-1185">Reference proteome</keyword>
<organism evidence="4 5">
    <name type="scientific">Caerostris extrusa</name>
    <name type="common">Bark spider</name>
    <name type="synonym">Caerostris bankana</name>
    <dbReference type="NCBI Taxonomy" id="172846"/>
    <lineage>
        <taxon>Eukaryota</taxon>
        <taxon>Metazoa</taxon>
        <taxon>Ecdysozoa</taxon>
        <taxon>Arthropoda</taxon>
        <taxon>Chelicerata</taxon>
        <taxon>Arachnida</taxon>
        <taxon>Araneae</taxon>
        <taxon>Araneomorphae</taxon>
        <taxon>Entelegynae</taxon>
        <taxon>Araneoidea</taxon>
        <taxon>Araneidae</taxon>
        <taxon>Caerostris</taxon>
    </lineage>
</organism>
<dbReference type="InterPro" id="IPR036291">
    <property type="entry name" value="NAD(P)-bd_dom_sf"/>
</dbReference>
<comment type="similarity">
    <text evidence="1 3">Belongs to the short-chain dehydrogenases/reductases (SDR) family.</text>
</comment>
<dbReference type="Proteomes" id="UP001054945">
    <property type="component" value="Unassembled WGS sequence"/>
</dbReference>
<sequence length="414" mass="45885">MAFLFPKELSVVYVMVGLIPEFLLGLLEGIRYYLTPKRFRHRKDISGQTVLITGAGSGIGRRMAIEFSKHKVCLVMLDLNRKSLLDTEKLLDPGTSTFIYECDVSDRSRVYELAGIIRDEVGKIDILVNNAGVVCGKGLLHIPDEMIEKTVQVNSLAHIWSRSSLDVFDSLSSGECNDFNFDPSVFLCAKHSPGHDGINKGHIVSIASLAGVSGLPNLTDYCASKFAAVGFMESLKLELVAQKLDGIKLTTVCPSLISTGLFEGTKPPLTVLMTPEYVAGEIVNAILEETEFVILPRWMYIIILFKWVWTTWWQLEGQPLPIAVALEVLKKNDFVVCAVELFYENSGLLTSWTLSVVLNTNNNGIQAETLKKPHQKQLSRERIIIDGNTSPDFATFNTVGDVCLIPIRNKTTSL</sequence>
<dbReference type="PANTHER" id="PTHR24322:SF736">
    <property type="entry name" value="RETINOL DEHYDROGENASE 10"/>
    <property type="match status" value="1"/>
</dbReference>
<proteinExistence type="inferred from homology"/>